<evidence type="ECO:0000256" key="2">
    <source>
        <dbReference type="ARBA" id="ARBA00022741"/>
    </source>
</evidence>
<dbReference type="Proteomes" id="UP000009234">
    <property type="component" value="Chromosome"/>
</dbReference>
<proteinExistence type="predicted"/>
<dbReference type="InterPro" id="IPR003439">
    <property type="entry name" value="ABC_transporter-like_ATP-bd"/>
</dbReference>
<keyword evidence="3" id="KW-0067">ATP-binding</keyword>
<gene>
    <name evidence="5" type="ordered locus">Desru_2507</name>
</gene>
<evidence type="ECO:0000256" key="3">
    <source>
        <dbReference type="ARBA" id="ARBA00022840"/>
    </source>
</evidence>
<dbReference type="PANTHER" id="PTHR43038:SF3">
    <property type="entry name" value="ABC TRANSPORTER G FAMILY MEMBER 20 ISOFORM X1"/>
    <property type="match status" value="1"/>
</dbReference>
<dbReference type="Pfam" id="PF00005">
    <property type="entry name" value="ABC_tran"/>
    <property type="match status" value="1"/>
</dbReference>
<dbReference type="SMART" id="SM00382">
    <property type="entry name" value="AAA"/>
    <property type="match status" value="1"/>
</dbReference>
<accession>F6DP19</accession>
<dbReference type="OrthoDB" id="9804819at2"/>
<dbReference type="GO" id="GO:0005524">
    <property type="term" value="F:ATP binding"/>
    <property type="evidence" value="ECO:0007669"/>
    <property type="project" value="UniProtKB-KW"/>
</dbReference>
<dbReference type="SUPFAM" id="SSF52540">
    <property type="entry name" value="P-loop containing nucleoside triphosphate hydrolases"/>
    <property type="match status" value="1"/>
</dbReference>
<dbReference type="PROSITE" id="PS50893">
    <property type="entry name" value="ABC_TRANSPORTER_2"/>
    <property type="match status" value="1"/>
</dbReference>
<dbReference type="AlphaFoldDB" id="F6DP19"/>
<keyword evidence="2" id="KW-0547">Nucleotide-binding</keyword>
<organism evidence="5 6">
    <name type="scientific">Desulforamulus ruminis (strain ATCC 23193 / DSM 2154 / NCIMB 8452 / DL)</name>
    <name type="common">Desulfotomaculum ruminis</name>
    <dbReference type="NCBI Taxonomy" id="696281"/>
    <lineage>
        <taxon>Bacteria</taxon>
        <taxon>Bacillati</taxon>
        <taxon>Bacillota</taxon>
        <taxon>Clostridia</taxon>
        <taxon>Eubacteriales</taxon>
        <taxon>Peptococcaceae</taxon>
        <taxon>Desulforamulus</taxon>
    </lineage>
</organism>
<dbReference type="Pfam" id="PF13732">
    <property type="entry name" value="DrrA1-3_C"/>
    <property type="match status" value="1"/>
</dbReference>
<evidence type="ECO:0000256" key="1">
    <source>
        <dbReference type="ARBA" id="ARBA00022448"/>
    </source>
</evidence>
<dbReference type="CDD" id="cd03230">
    <property type="entry name" value="ABC_DR_subfamily_A"/>
    <property type="match status" value="1"/>
</dbReference>
<dbReference type="KEGG" id="dru:Desru_2507"/>
<evidence type="ECO:0000313" key="5">
    <source>
        <dbReference type="EMBL" id="AEG60738.1"/>
    </source>
</evidence>
<dbReference type="Gene3D" id="3.40.50.300">
    <property type="entry name" value="P-loop containing nucleotide triphosphate hydrolases"/>
    <property type="match status" value="1"/>
</dbReference>
<dbReference type="eggNOG" id="COG1131">
    <property type="taxonomic scope" value="Bacteria"/>
</dbReference>
<dbReference type="InterPro" id="IPR027417">
    <property type="entry name" value="P-loop_NTPase"/>
</dbReference>
<feature type="domain" description="ABC transporter" evidence="4">
    <location>
        <begin position="2"/>
        <end position="229"/>
    </location>
</feature>
<reference evidence="6" key="1">
    <citation type="submission" date="2011-05" db="EMBL/GenBank/DDBJ databases">
        <title>Complete sequence of Desulfotomaculum ruminis DSM 2154.</title>
        <authorList>
            <person name="Lucas S."/>
            <person name="Copeland A."/>
            <person name="Lapidus A."/>
            <person name="Cheng J.-F."/>
            <person name="Goodwin L."/>
            <person name="Pitluck S."/>
            <person name="Lu M."/>
            <person name="Detter J.C."/>
            <person name="Han C."/>
            <person name="Tapia R."/>
            <person name="Land M."/>
            <person name="Hauser L."/>
            <person name="Kyrpides N."/>
            <person name="Ivanova N."/>
            <person name="Mikhailova N."/>
            <person name="Pagani I."/>
            <person name="Stams A.J.M."/>
            <person name="Plugge C.M."/>
            <person name="Muyzer G."/>
            <person name="Kuever J."/>
            <person name="Parshina S.N."/>
            <person name="Ivanova A.E."/>
            <person name="Nazina T.N."/>
            <person name="Brambilla E."/>
            <person name="Spring S."/>
            <person name="Klenk H.-P."/>
            <person name="Woyke T."/>
        </authorList>
    </citation>
    <scope>NUCLEOTIDE SEQUENCE [LARGE SCALE GENOMIC DNA]</scope>
    <source>
        <strain evidence="6">ATCC 23193 / DSM 2154 / NCIB 8452 / DL</strain>
    </source>
</reference>
<protein>
    <submittedName>
        <fullName evidence="5">ABC transporter related protein</fullName>
    </submittedName>
</protein>
<dbReference type="PANTHER" id="PTHR43038">
    <property type="entry name" value="ATP-BINDING CASSETTE, SUB-FAMILY H, MEMBER 1"/>
    <property type="match status" value="1"/>
</dbReference>
<evidence type="ECO:0000259" key="4">
    <source>
        <dbReference type="PROSITE" id="PS50893"/>
    </source>
</evidence>
<keyword evidence="1" id="KW-0813">Transport</keyword>
<name>F6DP19_DESRL</name>
<reference evidence="5 6" key="2">
    <citation type="journal article" date="2012" name="Stand. Genomic Sci.">
        <title>Complete genome sequence of the sulfate-reducing firmicute Desulfotomaculum ruminis type strain (DL(T)).</title>
        <authorList>
            <person name="Spring S."/>
            <person name="Visser M."/>
            <person name="Lu M."/>
            <person name="Copeland A."/>
            <person name="Lapidus A."/>
            <person name="Lucas S."/>
            <person name="Cheng J.F."/>
            <person name="Han C."/>
            <person name="Tapia R."/>
            <person name="Goodwin L.A."/>
            <person name="Pitluck S."/>
            <person name="Ivanova N."/>
            <person name="Land M."/>
            <person name="Hauser L."/>
            <person name="Larimer F."/>
            <person name="Rohde M."/>
            <person name="Goker M."/>
            <person name="Detter J.C."/>
            <person name="Kyrpides N.C."/>
            <person name="Woyke T."/>
            <person name="Schaap P.J."/>
            <person name="Plugge C.M."/>
            <person name="Muyzer G."/>
            <person name="Kuever J."/>
            <person name="Pereira I.A."/>
            <person name="Parshina S.N."/>
            <person name="Bernier-Latmani R."/>
            <person name="Stams A.J."/>
            <person name="Klenk H.P."/>
        </authorList>
    </citation>
    <scope>NUCLEOTIDE SEQUENCE [LARGE SCALE GENOMIC DNA]</scope>
    <source>
        <strain evidence="6">ATCC 23193 / DSM 2154 / NCIB 8452 / DL</strain>
    </source>
</reference>
<dbReference type="RefSeq" id="WP_013842494.1">
    <property type="nucleotide sequence ID" value="NC_015589.1"/>
</dbReference>
<keyword evidence="6" id="KW-1185">Reference proteome</keyword>
<evidence type="ECO:0000313" key="6">
    <source>
        <dbReference type="Proteomes" id="UP000009234"/>
    </source>
</evidence>
<dbReference type="EMBL" id="CP002780">
    <property type="protein sequence ID" value="AEG60738.1"/>
    <property type="molecule type" value="Genomic_DNA"/>
</dbReference>
<dbReference type="HOGENOM" id="CLU_000604_1_2_9"/>
<dbReference type="STRING" id="696281.Desru_2507"/>
<dbReference type="GO" id="GO:0016887">
    <property type="term" value="F:ATP hydrolysis activity"/>
    <property type="evidence" value="ECO:0007669"/>
    <property type="project" value="InterPro"/>
</dbReference>
<dbReference type="InterPro" id="IPR025302">
    <property type="entry name" value="DrrA1/2-like_C"/>
</dbReference>
<sequence>MIKIENVSKSFANQKAVDNIFLEIKQGEIFGLVGPDGAGKTTLLRMVCGLIKPDSGTIQFSGGSPGRQEKGETFGYMPQKFSLYGDLTVMENIQFFGAMYQLDRATIRQRADEILTIANLIRFKDRFADHLSGGMKQKLALTCALISRPEILVLDEPTFGVDPESRKEFWLILYRLNKEGMTILVSTPYMDEAELCTKIGFIDRGKVVALDTPGNLKRGFAYHILEVKVAARDPHLFDGLDEVLDASFFGDKYHVVVKNGTAAPEVLSRFLLQKEINILSLKSVSASMEDVFVSLAEKEVV</sequence>
<dbReference type="InterPro" id="IPR003593">
    <property type="entry name" value="AAA+_ATPase"/>
</dbReference>